<dbReference type="GO" id="GO:0008972">
    <property type="term" value="F:phosphomethylpyrimidine kinase activity"/>
    <property type="evidence" value="ECO:0007669"/>
    <property type="project" value="InterPro"/>
</dbReference>
<keyword evidence="7 13" id="KW-0460">Magnesium</keyword>
<dbReference type="HAMAP" id="MF_00097">
    <property type="entry name" value="TMP_synthase"/>
    <property type="match status" value="1"/>
</dbReference>
<dbReference type="CDD" id="cd01169">
    <property type="entry name" value="HMPP_kinase"/>
    <property type="match status" value="1"/>
</dbReference>
<feature type="domain" description="Thiamine phosphate synthase/TenI" evidence="14">
    <location>
        <begin position="454"/>
        <end position="633"/>
    </location>
</feature>
<dbReference type="InterPro" id="IPR036206">
    <property type="entry name" value="ThiamineP_synth_sf"/>
</dbReference>
<evidence type="ECO:0000256" key="9">
    <source>
        <dbReference type="ARBA" id="ARBA00023268"/>
    </source>
</evidence>
<dbReference type="Proteomes" id="UP000283589">
    <property type="component" value="Unassembled WGS sequence"/>
</dbReference>
<dbReference type="PANTHER" id="PTHR20857">
    <property type="entry name" value="THIAMINE-PHOSPHATE PYROPHOSPHORYLASE"/>
    <property type="match status" value="1"/>
</dbReference>
<dbReference type="InterPro" id="IPR004399">
    <property type="entry name" value="HMP/HMP-P_kinase_dom"/>
</dbReference>
<evidence type="ECO:0000313" key="17">
    <source>
        <dbReference type="Proteomes" id="UP000283589"/>
    </source>
</evidence>
<gene>
    <name evidence="13" type="primary">thiE</name>
    <name evidence="16" type="ORF">DWW18_01930</name>
</gene>
<feature type="binding site" evidence="13">
    <location>
        <position position="531"/>
    </location>
    <ligand>
        <name>Mg(2+)</name>
        <dbReference type="ChEBI" id="CHEBI:18420"/>
    </ligand>
</feature>
<dbReference type="NCBIfam" id="TIGR00693">
    <property type="entry name" value="thiE"/>
    <property type="match status" value="1"/>
</dbReference>
<feature type="domain" description="Pyridoxamine kinase/Phosphomethylpyrimidine kinase" evidence="15">
    <location>
        <begin position="200"/>
        <end position="434"/>
    </location>
</feature>
<keyword evidence="3 13" id="KW-0479">Metal-binding</keyword>
<dbReference type="RefSeq" id="WP_118258454.1">
    <property type="nucleotide sequence ID" value="NZ_CALBWO010000058.1"/>
</dbReference>
<organism evidence="16 17">
    <name type="scientific">Butyricimonas virosa</name>
    <dbReference type="NCBI Taxonomy" id="544645"/>
    <lineage>
        <taxon>Bacteria</taxon>
        <taxon>Pseudomonadati</taxon>
        <taxon>Bacteroidota</taxon>
        <taxon>Bacteroidia</taxon>
        <taxon>Bacteroidales</taxon>
        <taxon>Odoribacteraceae</taxon>
        <taxon>Butyricimonas</taxon>
    </lineage>
</organism>
<feature type="binding site" evidence="13">
    <location>
        <position position="612"/>
    </location>
    <ligand>
        <name>2-[(2R,5Z)-2-carboxy-4-methylthiazol-5(2H)-ylidene]ethyl phosphate</name>
        <dbReference type="ChEBI" id="CHEBI:62899"/>
    </ligand>
</feature>
<feature type="binding site" evidence="13">
    <location>
        <position position="579"/>
    </location>
    <ligand>
        <name>4-amino-2-methyl-5-(diphosphooxymethyl)pyrimidine</name>
        <dbReference type="ChEBI" id="CHEBI:57841"/>
    </ligand>
</feature>
<dbReference type="InterPro" id="IPR013749">
    <property type="entry name" value="PM/HMP-P_kinase-1"/>
</dbReference>
<comment type="catalytic activity">
    <reaction evidence="10 13">
        <text>4-methyl-5-(2-phosphooxyethyl)-thiazole + 4-amino-2-methyl-5-(diphosphooxymethyl)pyrimidine + H(+) = thiamine phosphate + diphosphate</text>
        <dbReference type="Rhea" id="RHEA:22328"/>
        <dbReference type="ChEBI" id="CHEBI:15378"/>
        <dbReference type="ChEBI" id="CHEBI:33019"/>
        <dbReference type="ChEBI" id="CHEBI:37575"/>
        <dbReference type="ChEBI" id="CHEBI:57841"/>
        <dbReference type="ChEBI" id="CHEBI:58296"/>
        <dbReference type="EC" id="2.5.1.3"/>
    </reaction>
</comment>
<keyword evidence="5" id="KW-0418">Kinase</keyword>
<dbReference type="NCBIfam" id="NF000736">
    <property type="entry name" value="PRK00043.2-3"/>
    <property type="match status" value="1"/>
</dbReference>
<dbReference type="UniPathway" id="UPA00060">
    <property type="reaction ID" value="UER00141"/>
</dbReference>
<comment type="catalytic activity">
    <reaction evidence="11 13">
        <text>2-(2-carboxy-4-methylthiazol-5-yl)ethyl phosphate + 4-amino-2-methyl-5-(diphosphooxymethyl)pyrimidine + 2 H(+) = thiamine phosphate + CO2 + diphosphate</text>
        <dbReference type="Rhea" id="RHEA:47848"/>
        <dbReference type="ChEBI" id="CHEBI:15378"/>
        <dbReference type="ChEBI" id="CHEBI:16526"/>
        <dbReference type="ChEBI" id="CHEBI:33019"/>
        <dbReference type="ChEBI" id="CHEBI:37575"/>
        <dbReference type="ChEBI" id="CHEBI:57841"/>
        <dbReference type="ChEBI" id="CHEBI:62890"/>
        <dbReference type="EC" id="2.5.1.3"/>
    </reaction>
</comment>
<name>A0A412X5S5_9BACT</name>
<dbReference type="CDD" id="cd00564">
    <property type="entry name" value="TMP_TenI"/>
    <property type="match status" value="2"/>
</dbReference>
<dbReference type="GO" id="GO:0004789">
    <property type="term" value="F:thiamine-phosphate diphosphorylase activity"/>
    <property type="evidence" value="ECO:0007669"/>
    <property type="project" value="UniProtKB-UniRule"/>
</dbReference>
<evidence type="ECO:0000256" key="8">
    <source>
        <dbReference type="ARBA" id="ARBA00022977"/>
    </source>
</evidence>
<dbReference type="GO" id="GO:0009228">
    <property type="term" value="P:thiamine biosynthetic process"/>
    <property type="evidence" value="ECO:0007669"/>
    <property type="project" value="UniProtKB-KW"/>
</dbReference>
<dbReference type="EC" id="2.5.1.3" evidence="13"/>
<dbReference type="InterPro" id="IPR022998">
    <property type="entry name" value="ThiamineP_synth_TenI"/>
</dbReference>
<feature type="binding site" evidence="13">
    <location>
        <position position="511"/>
    </location>
    <ligand>
        <name>4-amino-2-methyl-5-(diphosphooxymethyl)pyrimidine</name>
        <dbReference type="ChEBI" id="CHEBI:57841"/>
    </ligand>
</feature>
<feature type="binding site" evidence="13">
    <location>
        <begin position="576"/>
        <end position="578"/>
    </location>
    <ligand>
        <name>2-[(2R,5Z)-2-carboxy-4-methylthiazol-5(2H)-ylidene]ethyl phosphate</name>
        <dbReference type="ChEBI" id="CHEBI:62899"/>
    </ligand>
</feature>
<reference evidence="16 17" key="1">
    <citation type="submission" date="2018-08" db="EMBL/GenBank/DDBJ databases">
        <title>A genome reference for cultivated species of the human gut microbiota.</title>
        <authorList>
            <person name="Zou Y."/>
            <person name="Xue W."/>
            <person name="Luo G."/>
        </authorList>
    </citation>
    <scope>NUCLEOTIDE SEQUENCE [LARGE SCALE GENOMIC DNA]</scope>
    <source>
        <strain evidence="16 17">AF14-49</strain>
    </source>
</reference>
<evidence type="ECO:0000256" key="1">
    <source>
        <dbReference type="ARBA" id="ARBA00005165"/>
    </source>
</evidence>
<keyword evidence="9" id="KW-0511">Multifunctional enzyme</keyword>
<evidence type="ECO:0000256" key="6">
    <source>
        <dbReference type="ARBA" id="ARBA00022840"/>
    </source>
</evidence>
<protein>
    <recommendedName>
        <fullName evidence="13">Thiamine-phosphate synthase</fullName>
        <shortName evidence="13">TP synthase</shortName>
        <shortName evidence="13">TPS</shortName>
        <ecNumber evidence="13">2.5.1.3</ecNumber>
    </recommendedName>
    <alternativeName>
        <fullName evidence="13">Thiamine-phosphate pyrophosphorylase</fullName>
        <shortName evidence="13">TMP pyrophosphorylase</shortName>
        <shortName evidence="13">TMP-PPase</shortName>
    </alternativeName>
</protein>
<dbReference type="Gene3D" id="3.40.1190.20">
    <property type="match status" value="1"/>
</dbReference>
<comment type="function">
    <text evidence="13">Condenses 4-methyl-5-(beta-hydroxyethyl)thiazole monophosphate (THZ-P) and 2-methyl-4-amino-5-hydroxymethyl pyrimidine pyrophosphate (HMP-PP) to form thiamine monophosphate (TMP).</text>
</comment>
<comment type="similarity">
    <text evidence="13">Belongs to the thiamine-phosphate synthase family.</text>
</comment>
<feature type="binding site" evidence="13">
    <location>
        <position position="512"/>
    </location>
    <ligand>
        <name>Mg(2+)</name>
        <dbReference type="ChEBI" id="CHEBI:18420"/>
    </ligand>
</feature>
<evidence type="ECO:0000256" key="2">
    <source>
        <dbReference type="ARBA" id="ARBA00022679"/>
    </source>
</evidence>
<feature type="binding site" evidence="13">
    <location>
        <position position="550"/>
    </location>
    <ligand>
        <name>4-amino-2-methyl-5-(diphosphooxymethyl)pyrimidine</name>
        <dbReference type="ChEBI" id="CHEBI:57841"/>
    </ligand>
</feature>
<evidence type="ECO:0000259" key="14">
    <source>
        <dbReference type="Pfam" id="PF02581"/>
    </source>
</evidence>
<comment type="catalytic activity">
    <reaction evidence="12 13">
        <text>2-[(2R,5Z)-2-carboxy-4-methylthiazol-5(2H)-ylidene]ethyl phosphate + 4-amino-2-methyl-5-(diphosphooxymethyl)pyrimidine + 2 H(+) = thiamine phosphate + CO2 + diphosphate</text>
        <dbReference type="Rhea" id="RHEA:47844"/>
        <dbReference type="ChEBI" id="CHEBI:15378"/>
        <dbReference type="ChEBI" id="CHEBI:16526"/>
        <dbReference type="ChEBI" id="CHEBI:33019"/>
        <dbReference type="ChEBI" id="CHEBI:37575"/>
        <dbReference type="ChEBI" id="CHEBI:57841"/>
        <dbReference type="ChEBI" id="CHEBI:62899"/>
        <dbReference type="EC" id="2.5.1.3"/>
    </reaction>
</comment>
<comment type="cofactor">
    <cofactor evidence="13">
        <name>Mg(2+)</name>
        <dbReference type="ChEBI" id="CHEBI:18420"/>
    </cofactor>
    <text evidence="13">Binds 1 Mg(2+) ion per subunit.</text>
</comment>
<sequence length="666" mass="74865">MLIIITPPHTLPDEECIVNRLFESGLHLLHLRKPGADRETLERYIRGIRPRFRERVILHDHFELAEEYGLRGIHLKYNEARTFTGRNRFAHVSVSCHSFEEIDALPFEPNYVFLSPVFDSISKPGYPSAFTPEYLKENLQKRRVPVIALGGITAEKVAECRKMGFRGVALLGHVWEQPSEAVDRFTNILPDEVLSIAGFDQSSGAGVTADIKTFESCRVYGLGTSSSITFQNQNTYLGTKWLTPDEIIRQCDVLFREFNPAYVKIGLIESFNTLEQVVNYLRTALPEVRIIWDPILKASAGFQFHDGENLTQLQDILRKIYLITPNTDELKTLFGNHPDVESLQALARGLNLNILWKGGHNDGALASDRLVTPDKVYTFSVTRARHGKHGTGCVLSSAIASYLTLGYPLPDACRLGQHYVAGFIRSNDTNLGMHNRVESTATEVDLYRTPLQYITDYKEGVSIPEQVEAVCKGGCRWVQLRMKEADREEFTRIGRTVKEICKRHGALFLVNDNVDIALELDADGVHLGKEDMNPLKARQILGYSKIIGGTCNTFEDVVTRFRQQVDYIGLGPFTYTSTKKRLSPVLGLEGYRKIMEACRKEGIYLPVHAIGGIREDDIQPILNTGITGIALSSLLKNSEDITGKTRETMEQLKIKELPPPFGVLPL</sequence>
<dbReference type="Pfam" id="PF08543">
    <property type="entry name" value="Phos_pyr_kin"/>
    <property type="match status" value="1"/>
</dbReference>
<dbReference type="GO" id="GO:0000287">
    <property type="term" value="F:magnesium ion binding"/>
    <property type="evidence" value="ECO:0007669"/>
    <property type="project" value="UniProtKB-UniRule"/>
</dbReference>
<comment type="caution">
    <text evidence="16">The sequence shown here is derived from an EMBL/GenBank/DDBJ whole genome shotgun (WGS) entry which is preliminary data.</text>
</comment>
<evidence type="ECO:0000256" key="3">
    <source>
        <dbReference type="ARBA" id="ARBA00022723"/>
    </source>
</evidence>
<evidence type="ECO:0000256" key="13">
    <source>
        <dbReference type="HAMAP-Rule" id="MF_00097"/>
    </source>
</evidence>
<dbReference type="InterPro" id="IPR013785">
    <property type="entry name" value="Aldolase_TIM"/>
</dbReference>
<evidence type="ECO:0000256" key="7">
    <source>
        <dbReference type="ARBA" id="ARBA00022842"/>
    </source>
</evidence>
<keyword evidence="6" id="KW-0067">ATP-binding</keyword>
<comment type="caution">
    <text evidence="13">Lacks conserved residue(s) required for the propagation of feature annotation.</text>
</comment>
<feature type="domain" description="Thiamine phosphate synthase/TenI" evidence="14">
    <location>
        <begin position="4"/>
        <end position="171"/>
    </location>
</feature>
<dbReference type="AlphaFoldDB" id="A0A412X5S5"/>
<dbReference type="PANTHER" id="PTHR20857:SF15">
    <property type="entry name" value="THIAMINE-PHOSPHATE SYNTHASE"/>
    <property type="match status" value="1"/>
</dbReference>
<keyword evidence="2 13" id="KW-0808">Transferase</keyword>
<accession>A0A412X5S5</accession>
<evidence type="ECO:0000256" key="12">
    <source>
        <dbReference type="ARBA" id="ARBA00047883"/>
    </source>
</evidence>
<evidence type="ECO:0000256" key="5">
    <source>
        <dbReference type="ARBA" id="ARBA00022777"/>
    </source>
</evidence>
<evidence type="ECO:0000259" key="15">
    <source>
        <dbReference type="Pfam" id="PF08543"/>
    </source>
</evidence>
<keyword evidence="4" id="KW-0547">Nucleotide-binding</keyword>
<proteinExistence type="inferred from homology"/>
<dbReference type="GO" id="GO:0009229">
    <property type="term" value="P:thiamine diphosphate biosynthetic process"/>
    <property type="evidence" value="ECO:0007669"/>
    <property type="project" value="UniProtKB-UniRule"/>
</dbReference>
<dbReference type="SUPFAM" id="SSF51391">
    <property type="entry name" value="Thiamin phosphate synthase"/>
    <property type="match status" value="2"/>
</dbReference>
<evidence type="ECO:0000256" key="10">
    <source>
        <dbReference type="ARBA" id="ARBA00047334"/>
    </source>
</evidence>
<comment type="pathway">
    <text evidence="1 13">Cofactor biosynthesis; thiamine diphosphate biosynthesis; thiamine phosphate from 4-amino-2-methyl-5-diphosphomethylpyrimidine and 4-methyl-5-(2-phosphoethyl)-thiazole: step 1/1.</text>
</comment>
<dbReference type="GO" id="GO:0005524">
    <property type="term" value="F:ATP binding"/>
    <property type="evidence" value="ECO:0007669"/>
    <property type="project" value="UniProtKB-KW"/>
</dbReference>
<feature type="binding site" evidence="13">
    <location>
        <begin position="479"/>
        <end position="483"/>
    </location>
    <ligand>
        <name>4-amino-2-methyl-5-(diphosphooxymethyl)pyrimidine</name>
        <dbReference type="ChEBI" id="CHEBI:57841"/>
    </ligand>
</feature>
<evidence type="ECO:0000256" key="11">
    <source>
        <dbReference type="ARBA" id="ARBA00047851"/>
    </source>
</evidence>
<dbReference type="InterPro" id="IPR034291">
    <property type="entry name" value="TMP_synthase"/>
</dbReference>
<dbReference type="SUPFAM" id="SSF53613">
    <property type="entry name" value="Ribokinase-like"/>
    <property type="match status" value="1"/>
</dbReference>
<dbReference type="GO" id="GO:0005737">
    <property type="term" value="C:cytoplasm"/>
    <property type="evidence" value="ECO:0007669"/>
    <property type="project" value="TreeGrafter"/>
</dbReference>
<dbReference type="EMBL" id="QRZA01000002">
    <property type="protein sequence ID" value="RGV36199.1"/>
    <property type="molecule type" value="Genomic_DNA"/>
</dbReference>
<evidence type="ECO:0000313" key="16">
    <source>
        <dbReference type="EMBL" id="RGV36199.1"/>
    </source>
</evidence>
<dbReference type="Gene3D" id="3.20.20.70">
    <property type="entry name" value="Aldolase class I"/>
    <property type="match status" value="2"/>
</dbReference>
<evidence type="ECO:0000256" key="4">
    <source>
        <dbReference type="ARBA" id="ARBA00022741"/>
    </source>
</evidence>
<dbReference type="Pfam" id="PF02581">
    <property type="entry name" value="TMP-TENI"/>
    <property type="match status" value="2"/>
</dbReference>
<dbReference type="InterPro" id="IPR029056">
    <property type="entry name" value="Ribokinase-like"/>
</dbReference>
<dbReference type="STRING" id="1121130.GCA_000519105_00330"/>
<keyword evidence="8 13" id="KW-0784">Thiamine biosynthesis</keyword>